<feature type="compositionally biased region" description="Polar residues" evidence="1">
    <location>
        <begin position="1"/>
        <end position="14"/>
    </location>
</feature>
<feature type="compositionally biased region" description="Pro residues" evidence="1">
    <location>
        <begin position="21"/>
        <end position="32"/>
    </location>
</feature>
<evidence type="ECO:0000313" key="2">
    <source>
        <dbReference type="EMBL" id="PLW10213.1"/>
    </source>
</evidence>
<dbReference type="EMBL" id="PGCI01000973">
    <property type="protein sequence ID" value="PLW10213.1"/>
    <property type="molecule type" value="Genomic_DNA"/>
</dbReference>
<proteinExistence type="predicted"/>
<evidence type="ECO:0000313" key="3">
    <source>
        <dbReference type="Proteomes" id="UP000235392"/>
    </source>
</evidence>
<evidence type="ECO:0000256" key="1">
    <source>
        <dbReference type="SAM" id="MobiDB-lite"/>
    </source>
</evidence>
<reference evidence="2 3" key="1">
    <citation type="submission" date="2017-11" db="EMBL/GenBank/DDBJ databases">
        <title>De novo assembly and phasing of dikaryotic genomes from two isolates of Puccinia coronata f. sp. avenae, the causal agent of oat crown rust.</title>
        <authorList>
            <person name="Miller M.E."/>
            <person name="Zhang Y."/>
            <person name="Omidvar V."/>
            <person name="Sperschneider J."/>
            <person name="Schwessinger B."/>
            <person name="Raley C."/>
            <person name="Palmer J.M."/>
            <person name="Garnica D."/>
            <person name="Upadhyaya N."/>
            <person name="Rathjen J."/>
            <person name="Taylor J.M."/>
            <person name="Park R.F."/>
            <person name="Dodds P.N."/>
            <person name="Hirsch C.D."/>
            <person name="Kianian S.F."/>
            <person name="Figueroa M."/>
        </authorList>
    </citation>
    <scope>NUCLEOTIDE SEQUENCE [LARGE SCALE GENOMIC DNA]</scope>
    <source>
        <strain evidence="2">12SD80</strain>
    </source>
</reference>
<feature type="compositionally biased region" description="Basic residues" evidence="1">
    <location>
        <begin position="624"/>
        <end position="634"/>
    </location>
</feature>
<gene>
    <name evidence="2" type="ORF">PCASD_22752</name>
</gene>
<organism evidence="2 3">
    <name type="scientific">Puccinia coronata f. sp. avenae</name>
    <dbReference type="NCBI Taxonomy" id="200324"/>
    <lineage>
        <taxon>Eukaryota</taxon>
        <taxon>Fungi</taxon>
        <taxon>Dikarya</taxon>
        <taxon>Basidiomycota</taxon>
        <taxon>Pucciniomycotina</taxon>
        <taxon>Pucciniomycetes</taxon>
        <taxon>Pucciniales</taxon>
        <taxon>Pucciniaceae</taxon>
        <taxon>Puccinia</taxon>
    </lineage>
</organism>
<feature type="compositionally biased region" description="Acidic residues" evidence="1">
    <location>
        <begin position="681"/>
        <end position="694"/>
    </location>
</feature>
<feature type="compositionally biased region" description="Polar residues" evidence="1">
    <location>
        <begin position="69"/>
        <end position="88"/>
    </location>
</feature>
<feature type="compositionally biased region" description="Basic and acidic residues" evidence="1">
    <location>
        <begin position="562"/>
        <end position="580"/>
    </location>
</feature>
<dbReference type="AlphaFoldDB" id="A0A2N5SAD5"/>
<accession>A0A2N5SAD5</accession>
<dbReference type="Proteomes" id="UP000235392">
    <property type="component" value="Unassembled WGS sequence"/>
</dbReference>
<feature type="compositionally biased region" description="Polar residues" evidence="1">
    <location>
        <begin position="146"/>
        <end position="164"/>
    </location>
</feature>
<protein>
    <submittedName>
        <fullName evidence="2">Uncharacterized protein</fullName>
    </submittedName>
</protein>
<feature type="region of interest" description="Disordered" evidence="1">
    <location>
        <begin position="1"/>
        <end position="217"/>
    </location>
</feature>
<feature type="region of interest" description="Disordered" evidence="1">
    <location>
        <begin position="562"/>
        <end position="694"/>
    </location>
</feature>
<feature type="compositionally biased region" description="Gly residues" evidence="1">
    <location>
        <begin position="119"/>
        <end position="142"/>
    </location>
</feature>
<name>A0A2N5SAD5_9BASI</name>
<feature type="region of interest" description="Disordered" evidence="1">
    <location>
        <begin position="451"/>
        <end position="472"/>
    </location>
</feature>
<sequence>MSASPNHPRSSNTRLPEPFGLVPPPLPPPSPPLQGNNARLPCPLPSPGPRLQGNNLSATEQPEDPANQPLLSENNVPSTRQQERSPNQVEAALLSEIAQFSASTTGSTRGQGRGRGRGRGSQGGRGNRGGRGGRGNRGGRGGPPAATTSRDSQPNTSSNELSNPKSPPPQGHNGNGSIALGEDPLTIGIDDLPHDDPTDDVQDEEGLSGSQKRQRLDPQIMEELSGLSLDELRQRAAKHGKYQRLTAEDRLELLELYFSYQRQVYLLVCKNRLQVNPALAHLGLLSRFRGPTNFNNYSKYNEVASVTYNDKSIDFNERMRLLGLMWEEVDKETKEKWKDREFLESKKFPDAASDDGNQPSQAPPSLPRLRFKLNKWARDMRNNLRKLSTQYHIEGFVVLTLRDPDSNMFTTGGTLLGEQFLDMLNRKSPNPCRSFYAFVSGQAAIKDVTGVMPPPPVNSNRQKTKDNSPFATYNKGLKGDNLDEARALLNKALCDATHGTYTRGWPGLNTQSTLENLGVILKVKANDHGISPNLFCGRPSDMSNDTLKKILWCFGEGYVELKGPKRPERKGGEIGGKRSNDSNNDESNDVAVENQTSVTQKRTLQSASGRDTRKKRADSGGRVNKSRKNGRKRPVIVDLEDDTNDEEPHFSPSKRQERSKKRRLDLDEDSSFAGSNRGEDVNNDTDFELETESE</sequence>
<comment type="caution">
    <text evidence="2">The sequence shown here is derived from an EMBL/GenBank/DDBJ whole genome shotgun (WGS) entry which is preliminary data.</text>
</comment>
<feature type="compositionally biased region" description="Acidic residues" evidence="1">
    <location>
        <begin position="197"/>
        <end position="206"/>
    </location>
</feature>
<dbReference type="CDD" id="cd00084">
    <property type="entry name" value="HMG-box_SF"/>
    <property type="match status" value="1"/>
</dbReference>
<feature type="compositionally biased region" description="Polar residues" evidence="1">
    <location>
        <begin position="593"/>
        <end position="609"/>
    </location>
</feature>